<name>A0A8J8CLQ4_9CYAN</name>
<keyword evidence="3" id="KW-1185">Reference proteome</keyword>
<evidence type="ECO:0000313" key="2">
    <source>
        <dbReference type="EMBL" id="NDJ19926.1"/>
    </source>
</evidence>
<feature type="domain" description="SCP" evidence="1">
    <location>
        <begin position="8"/>
        <end position="144"/>
    </location>
</feature>
<dbReference type="AlphaFoldDB" id="A0A8J8CLQ4"/>
<evidence type="ECO:0000259" key="1">
    <source>
        <dbReference type="Pfam" id="PF00188"/>
    </source>
</evidence>
<proteinExistence type="predicted"/>
<dbReference type="InterPro" id="IPR014044">
    <property type="entry name" value="CAP_dom"/>
</dbReference>
<evidence type="ECO:0000313" key="3">
    <source>
        <dbReference type="Proteomes" id="UP000646053"/>
    </source>
</evidence>
<dbReference type="SUPFAM" id="SSF55797">
    <property type="entry name" value="PR-1-like"/>
    <property type="match status" value="1"/>
</dbReference>
<dbReference type="PANTHER" id="PTHR31157">
    <property type="entry name" value="SCP DOMAIN-CONTAINING PROTEIN"/>
    <property type="match status" value="1"/>
</dbReference>
<dbReference type="EMBL" id="WVIE01000046">
    <property type="protein sequence ID" value="NDJ19926.1"/>
    <property type="molecule type" value="Genomic_DNA"/>
</dbReference>
<dbReference type="Proteomes" id="UP000646053">
    <property type="component" value="Unassembled WGS sequence"/>
</dbReference>
<comment type="caution">
    <text evidence="2">The sequence shown here is derived from an EMBL/GenBank/DDBJ whole genome shotgun (WGS) entry which is preliminary data.</text>
</comment>
<dbReference type="InterPro" id="IPR035940">
    <property type="entry name" value="CAP_sf"/>
</dbReference>
<protein>
    <submittedName>
        <fullName evidence="2">CAP domain-containing protein</fullName>
    </submittedName>
</protein>
<accession>A0A8J8CLQ4</accession>
<dbReference type="CDD" id="cd05379">
    <property type="entry name" value="CAP_bacterial"/>
    <property type="match status" value="1"/>
</dbReference>
<reference evidence="2" key="1">
    <citation type="submission" date="2019-12" db="EMBL/GenBank/DDBJ databases">
        <title>High-Quality draft genome sequences of three cyanobacteria isolated from the limestone walls of the Old Cathedral of Coimbra.</title>
        <authorList>
            <person name="Tiago I."/>
            <person name="Soares F."/>
            <person name="Portugal A."/>
        </authorList>
    </citation>
    <scope>NUCLEOTIDE SEQUENCE</scope>
    <source>
        <strain evidence="2">A</strain>
    </source>
</reference>
<dbReference type="PANTHER" id="PTHR31157:SF1">
    <property type="entry name" value="SCP DOMAIN-CONTAINING PROTEIN"/>
    <property type="match status" value="1"/>
</dbReference>
<dbReference type="Pfam" id="PF00188">
    <property type="entry name" value="CAP"/>
    <property type="match status" value="1"/>
</dbReference>
<gene>
    <name evidence="2" type="ORF">GS601_22030</name>
</gene>
<organism evidence="2 3">
    <name type="scientific">Myxacorys almedinensis A</name>
    <dbReference type="NCBI Taxonomy" id="2690445"/>
    <lineage>
        <taxon>Bacteria</taxon>
        <taxon>Bacillati</taxon>
        <taxon>Cyanobacteriota</taxon>
        <taxon>Cyanophyceae</taxon>
        <taxon>Leptolyngbyales</taxon>
        <taxon>Leptolyngbyaceae</taxon>
        <taxon>Myxacorys</taxon>
        <taxon>Myxacorys almedinensis</taxon>
    </lineage>
</organism>
<sequence>MEQTVFQQINEYRAKKGLSTLTWDAQLATKARTHSKGMADKVVPIGHDGFENRVKRGEKAIYTGVGKPLKKPLEVRVKNASKRISHRAAENVAYNMGYPNPAAKAVQGWLTSNGHRQNIEGQYTVTGVGVSRNPRGEYYFTQIFIQK</sequence>
<dbReference type="Gene3D" id="3.40.33.10">
    <property type="entry name" value="CAP"/>
    <property type="match status" value="1"/>
</dbReference>